<organism evidence="4 5">
    <name type="scientific">candidate division Kazan bacterium</name>
    <dbReference type="NCBI Taxonomy" id="2202143"/>
    <lineage>
        <taxon>Bacteria</taxon>
        <taxon>Bacteria division Kazan-3B-28</taxon>
    </lineage>
</organism>
<protein>
    <recommendedName>
        <fullName evidence="3">RecA family profile 1 domain-containing protein</fullName>
    </recommendedName>
</protein>
<sequence length="307" mass="35231">MPTIDEIIEYLTRRKEKILVEDFENAEKKELLEISVEEKYKQELSSKKIKTGTLLDDLIGGGLEPKSRLLLYGEYGSGKTQTCFTIAVLCPDHVIYIDTEGSFKATRIKQICDARGIDYKAVFKKIHLFQPKSWIEQMLILDKLPSPADIEDGKIGLIILDSLSKHFRGIEFAGRQSLSIKQPLIRECIGRLERIADAYNCALILTTQIYESPTANPFLPDWTGQKAVGGASLEHQPDYVVFLRKAQGNVRIARLMDASWQPQRERPFMITEKGIEDLPETKKAEKIIKKTEKFERQFYEMKKEKEN</sequence>
<dbReference type="PANTHER" id="PTHR22942">
    <property type="entry name" value="RECA/RAD51/RADA DNA STRAND-PAIRING FAMILY MEMBER"/>
    <property type="match status" value="1"/>
</dbReference>
<evidence type="ECO:0000256" key="1">
    <source>
        <dbReference type="ARBA" id="ARBA00022741"/>
    </source>
</evidence>
<evidence type="ECO:0000259" key="3">
    <source>
        <dbReference type="PROSITE" id="PS50162"/>
    </source>
</evidence>
<feature type="domain" description="RecA family profile 1" evidence="3">
    <location>
        <begin position="45"/>
        <end position="209"/>
    </location>
</feature>
<proteinExistence type="predicted"/>
<dbReference type="EMBL" id="QMNG01000099">
    <property type="protein sequence ID" value="RLC35966.1"/>
    <property type="molecule type" value="Genomic_DNA"/>
</dbReference>
<dbReference type="GO" id="GO:0005524">
    <property type="term" value="F:ATP binding"/>
    <property type="evidence" value="ECO:0007669"/>
    <property type="project" value="UniProtKB-KW"/>
</dbReference>
<dbReference type="AlphaFoldDB" id="A0A420ZB44"/>
<dbReference type="Pfam" id="PF08423">
    <property type="entry name" value="Rad51"/>
    <property type="match status" value="1"/>
</dbReference>
<name>A0A420ZB44_UNCK3</name>
<gene>
    <name evidence="4" type="ORF">DRH29_05445</name>
</gene>
<dbReference type="PANTHER" id="PTHR22942:SF30">
    <property type="entry name" value="MEIOTIC RECOMBINATION PROTEIN DMC1_LIM15 HOMOLOG"/>
    <property type="match status" value="1"/>
</dbReference>
<evidence type="ECO:0000313" key="4">
    <source>
        <dbReference type="EMBL" id="RLC35966.1"/>
    </source>
</evidence>
<reference evidence="4 5" key="1">
    <citation type="submission" date="2018-06" db="EMBL/GenBank/DDBJ databases">
        <title>Extensive metabolic versatility and redundancy in microbially diverse, dynamic hydrothermal sediments.</title>
        <authorList>
            <person name="Dombrowski N."/>
            <person name="Teske A."/>
            <person name="Baker B.J."/>
        </authorList>
    </citation>
    <scope>NUCLEOTIDE SEQUENCE [LARGE SCALE GENOMIC DNA]</scope>
    <source>
        <strain evidence="4">B79_G16</strain>
    </source>
</reference>
<dbReference type="GO" id="GO:0006281">
    <property type="term" value="P:DNA repair"/>
    <property type="evidence" value="ECO:0007669"/>
    <property type="project" value="InterPro"/>
</dbReference>
<dbReference type="GO" id="GO:0003677">
    <property type="term" value="F:DNA binding"/>
    <property type="evidence" value="ECO:0007669"/>
    <property type="project" value="InterPro"/>
</dbReference>
<evidence type="ECO:0000313" key="5">
    <source>
        <dbReference type="Proteomes" id="UP000281261"/>
    </source>
</evidence>
<dbReference type="Gene3D" id="3.40.50.300">
    <property type="entry name" value="P-loop containing nucleotide triphosphate hydrolases"/>
    <property type="match status" value="1"/>
</dbReference>
<dbReference type="InterPro" id="IPR027417">
    <property type="entry name" value="P-loop_NTPase"/>
</dbReference>
<dbReference type="PROSITE" id="PS50162">
    <property type="entry name" value="RECA_2"/>
    <property type="match status" value="1"/>
</dbReference>
<keyword evidence="1" id="KW-0547">Nucleotide-binding</keyword>
<accession>A0A420ZB44</accession>
<keyword evidence="2" id="KW-0067">ATP-binding</keyword>
<comment type="caution">
    <text evidence="4">The sequence shown here is derived from an EMBL/GenBank/DDBJ whole genome shotgun (WGS) entry which is preliminary data.</text>
</comment>
<dbReference type="GO" id="GO:0140664">
    <property type="term" value="F:ATP-dependent DNA damage sensor activity"/>
    <property type="evidence" value="ECO:0007669"/>
    <property type="project" value="InterPro"/>
</dbReference>
<dbReference type="InterPro" id="IPR020588">
    <property type="entry name" value="RecA_ATP-bd"/>
</dbReference>
<dbReference type="Proteomes" id="UP000281261">
    <property type="component" value="Unassembled WGS sequence"/>
</dbReference>
<dbReference type="SUPFAM" id="SSF52540">
    <property type="entry name" value="P-loop containing nucleoside triphosphate hydrolases"/>
    <property type="match status" value="1"/>
</dbReference>
<evidence type="ECO:0000256" key="2">
    <source>
        <dbReference type="ARBA" id="ARBA00022840"/>
    </source>
</evidence>
<dbReference type="InterPro" id="IPR013632">
    <property type="entry name" value="Rad51_C"/>
</dbReference>